<dbReference type="EMBL" id="CXWD01000005">
    <property type="protein sequence ID" value="CTQ68074.1"/>
    <property type="molecule type" value="Genomic_DNA"/>
</dbReference>
<dbReference type="PANTHER" id="PTHR33337">
    <property type="entry name" value="GFA DOMAIN-CONTAINING PROTEIN"/>
    <property type="match status" value="1"/>
</dbReference>
<evidence type="ECO:0000313" key="6">
    <source>
        <dbReference type="EMBL" id="CTQ68074.1"/>
    </source>
</evidence>
<sequence length="142" mass="16278">MTTRGHCFCKKTSWEFTGDGTWSCYCHCDDCRRNCAAPVVAWLGVPSKNFRWTGAAPRTLESSKGIYRHFCDTCGTPMAFEAEHYKGGMHLYAATLEHPENFKPEFHVNYKSKLPWLQMADDLPKYDTTLLHAPQDLSEYDT</sequence>
<dbReference type="PANTHER" id="PTHR33337:SF40">
    <property type="entry name" value="CENP-V_GFA DOMAIN-CONTAINING PROTEIN-RELATED"/>
    <property type="match status" value="1"/>
</dbReference>
<dbReference type="PROSITE" id="PS51891">
    <property type="entry name" value="CENP_V_GFA"/>
    <property type="match status" value="1"/>
</dbReference>
<comment type="similarity">
    <text evidence="1">Belongs to the Gfa family.</text>
</comment>
<dbReference type="Proteomes" id="UP000053235">
    <property type="component" value="Unassembled WGS sequence"/>
</dbReference>
<proteinExistence type="inferred from homology"/>
<dbReference type="GO" id="GO:0016846">
    <property type="term" value="F:carbon-sulfur lyase activity"/>
    <property type="evidence" value="ECO:0007669"/>
    <property type="project" value="InterPro"/>
</dbReference>
<evidence type="ECO:0000259" key="5">
    <source>
        <dbReference type="PROSITE" id="PS51891"/>
    </source>
</evidence>
<dbReference type="SUPFAM" id="SSF51316">
    <property type="entry name" value="Mss4-like"/>
    <property type="match status" value="1"/>
</dbReference>
<evidence type="ECO:0000256" key="1">
    <source>
        <dbReference type="ARBA" id="ARBA00005495"/>
    </source>
</evidence>
<keyword evidence="7" id="KW-1185">Reference proteome</keyword>
<evidence type="ECO:0000256" key="3">
    <source>
        <dbReference type="ARBA" id="ARBA00022833"/>
    </source>
</evidence>
<name>A0A0M7A2Y1_9HYPH</name>
<keyword evidence="3" id="KW-0862">Zinc</keyword>
<accession>A0A0M7A2Y1</accession>
<dbReference type="InterPro" id="IPR011057">
    <property type="entry name" value="Mss4-like_sf"/>
</dbReference>
<evidence type="ECO:0000313" key="7">
    <source>
        <dbReference type="Proteomes" id="UP000053235"/>
    </source>
</evidence>
<feature type="domain" description="CENP-V/GFA" evidence="5">
    <location>
        <begin position="3"/>
        <end position="127"/>
    </location>
</feature>
<dbReference type="InterPro" id="IPR006913">
    <property type="entry name" value="CENP-V/GFA"/>
</dbReference>
<keyword evidence="2" id="KW-0479">Metal-binding</keyword>
<dbReference type="Pfam" id="PF04828">
    <property type="entry name" value="GFA"/>
    <property type="match status" value="1"/>
</dbReference>
<dbReference type="STRING" id="388408.LAX5112_01625"/>
<gene>
    <name evidence="6" type="ORF">LAX5112_01625</name>
</gene>
<dbReference type="GO" id="GO:0046872">
    <property type="term" value="F:metal ion binding"/>
    <property type="evidence" value="ECO:0007669"/>
    <property type="project" value="UniProtKB-KW"/>
</dbReference>
<evidence type="ECO:0000256" key="4">
    <source>
        <dbReference type="ARBA" id="ARBA00023239"/>
    </source>
</evidence>
<reference evidence="7" key="1">
    <citation type="submission" date="2015-07" db="EMBL/GenBank/DDBJ databases">
        <authorList>
            <person name="Rodrigo-Torres Lidia"/>
            <person name="Arahal R.David."/>
        </authorList>
    </citation>
    <scope>NUCLEOTIDE SEQUENCE [LARGE SCALE GENOMIC DNA]</scope>
    <source>
        <strain evidence="7">CECT 5112</strain>
    </source>
</reference>
<evidence type="ECO:0000256" key="2">
    <source>
        <dbReference type="ARBA" id="ARBA00022723"/>
    </source>
</evidence>
<dbReference type="Gene3D" id="3.90.1590.10">
    <property type="entry name" value="glutathione-dependent formaldehyde- activating enzyme (gfa)"/>
    <property type="match status" value="1"/>
</dbReference>
<organism evidence="6 7">
    <name type="scientific">Roseibium alexandrii</name>
    <dbReference type="NCBI Taxonomy" id="388408"/>
    <lineage>
        <taxon>Bacteria</taxon>
        <taxon>Pseudomonadati</taxon>
        <taxon>Pseudomonadota</taxon>
        <taxon>Alphaproteobacteria</taxon>
        <taxon>Hyphomicrobiales</taxon>
        <taxon>Stappiaceae</taxon>
        <taxon>Roseibium</taxon>
    </lineage>
</organism>
<keyword evidence="4" id="KW-0456">Lyase</keyword>
<dbReference type="AlphaFoldDB" id="A0A0M7A2Y1"/>
<protein>
    <recommendedName>
        <fullName evidence="5">CENP-V/GFA domain-containing protein</fullName>
    </recommendedName>
</protein>
<dbReference type="RefSeq" id="WP_082428971.1">
    <property type="nucleotide sequence ID" value="NZ_CXWD01000005.1"/>
</dbReference>